<evidence type="ECO:0000256" key="1">
    <source>
        <dbReference type="ARBA" id="ARBA00004496"/>
    </source>
</evidence>
<keyword evidence="5" id="KW-1185">Reference proteome</keyword>
<comment type="subcellular location">
    <subcellularLocation>
        <location evidence="1">Cytoplasm</location>
    </subcellularLocation>
</comment>
<dbReference type="PANTHER" id="PTHR45418">
    <property type="entry name" value="CANCER/TESTIS ANTIGEN 55"/>
    <property type="match status" value="1"/>
</dbReference>
<protein>
    <recommendedName>
        <fullName evidence="6">DNA2/NAM7 helicase-like C-terminal domain-containing protein</fullName>
    </recommendedName>
</protein>
<dbReference type="OrthoDB" id="6513042at2759"/>
<accession>A0A8J2KDB6</accession>
<sequence>MSVPGQTGTQMRRRVKGPSEFKCNIYDSKQSKEILESVDETIGLNGDQTLKIPKEQSGFSQQLGNAAEESDAETEDGSTTSEQTNPLQDLFRNKQKVRIQPNKISFQTQIRASTSSKVVVVENFGERPVVLLKARIGHVQDVAHFDFDFGKDSKSPEELLVELQPHSSWEFEIKCTTRQFGRTKELLILDFGSFLIGRWVCVHSIAPEQNMTSCRSSILVKNWKKTKQQSMNNIMNEKKMNIVPALRLENYPLGNFNNMRKFQIPNNILQCFTTQDQTQLLKLYPSLLNDLDASNYVEQFAVALWFEEIEKNIQRRQFDIKNLILEPDAEGCCIIPVKKFSEFHPPILVGDLVGIYKTPNSSDMYKGPIQAISLNDKGIQCVHVRLPQQFNVVYDGRPWTIWFDSGRNAYRRTHFAVTEAIKQLGPEWLFPTSLILTEPRIDYMEDPNDNLNPLIPRRTLENAEKGNSACRVDLANQRVKSKMPCPGNNSCLLPLKWFNKKLNILLFGTDLKDFSDYSIQCGVGLDHGAAGFNKSVQPRRPYEAGYCTEPEAMIPCVLAAVDKQTQVVLAEEAYQVIEYVKLLKESGVASKDIGIVTPYRKQVELPEFRGPKWYEVRKSIARTRVPDVVKGTEEASDWDDDKDCYGRSTDITSRF</sequence>
<evidence type="ECO:0008006" key="6">
    <source>
        <dbReference type="Google" id="ProtNLM"/>
    </source>
</evidence>
<evidence type="ECO:0000256" key="3">
    <source>
        <dbReference type="SAM" id="MobiDB-lite"/>
    </source>
</evidence>
<feature type="region of interest" description="Disordered" evidence="3">
    <location>
        <begin position="46"/>
        <end position="87"/>
    </location>
</feature>
<evidence type="ECO:0000256" key="2">
    <source>
        <dbReference type="ARBA" id="ARBA00022490"/>
    </source>
</evidence>
<keyword evidence="2" id="KW-0963">Cytoplasm</keyword>
<dbReference type="EMBL" id="CAJVCH010349494">
    <property type="protein sequence ID" value="CAG7815641.1"/>
    <property type="molecule type" value="Genomic_DNA"/>
</dbReference>
<reference evidence="4" key="1">
    <citation type="submission" date="2021-06" db="EMBL/GenBank/DDBJ databases">
        <authorList>
            <person name="Hodson N. C."/>
            <person name="Mongue J. A."/>
            <person name="Jaron S. K."/>
        </authorList>
    </citation>
    <scope>NUCLEOTIDE SEQUENCE</scope>
</reference>
<feature type="compositionally biased region" description="Polar residues" evidence="3">
    <location>
        <begin position="77"/>
        <end position="87"/>
    </location>
</feature>
<comment type="caution">
    <text evidence="4">The sequence shown here is derived from an EMBL/GenBank/DDBJ whole genome shotgun (WGS) entry which is preliminary data.</text>
</comment>
<evidence type="ECO:0000313" key="4">
    <source>
        <dbReference type="EMBL" id="CAG7815641.1"/>
    </source>
</evidence>
<dbReference type="GO" id="GO:0005737">
    <property type="term" value="C:cytoplasm"/>
    <property type="evidence" value="ECO:0007669"/>
    <property type="project" value="UniProtKB-SubCell"/>
</dbReference>
<dbReference type="AlphaFoldDB" id="A0A8J2KDB6"/>
<organism evidence="4 5">
    <name type="scientific">Allacma fusca</name>
    <dbReference type="NCBI Taxonomy" id="39272"/>
    <lineage>
        <taxon>Eukaryota</taxon>
        <taxon>Metazoa</taxon>
        <taxon>Ecdysozoa</taxon>
        <taxon>Arthropoda</taxon>
        <taxon>Hexapoda</taxon>
        <taxon>Collembola</taxon>
        <taxon>Symphypleona</taxon>
        <taxon>Sminthuridae</taxon>
        <taxon>Allacma</taxon>
    </lineage>
</organism>
<evidence type="ECO:0000313" key="5">
    <source>
        <dbReference type="Proteomes" id="UP000708208"/>
    </source>
</evidence>
<dbReference type="PANTHER" id="PTHR45418:SF5">
    <property type="entry name" value="BRCA2-INTERACTING PROTEIN-LIKE-RELATED"/>
    <property type="match status" value="1"/>
</dbReference>
<proteinExistence type="predicted"/>
<name>A0A8J2KDB6_9HEXA</name>
<gene>
    <name evidence="4" type="ORF">AFUS01_LOCUS26308</name>
</gene>
<dbReference type="Proteomes" id="UP000708208">
    <property type="component" value="Unassembled WGS sequence"/>
</dbReference>